<keyword evidence="3" id="KW-1185">Reference proteome</keyword>
<name>D8LQG4_ECTSI</name>
<feature type="compositionally biased region" description="Low complexity" evidence="1">
    <location>
        <begin position="88"/>
        <end position="103"/>
    </location>
</feature>
<evidence type="ECO:0000313" key="2">
    <source>
        <dbReference type="EMBL" id="CBN78728.1"/>
    </source>
</evidence>
<accession>D8LQG4</accession>
<dbReference type="EMBL" id="FN649729">
    <property type="protein sequence ID" value="CBN78728.1"/>
    <property type="molecule type" value="Genomic_DNA"/>
</dbReference>
<evidence type="ECO:0000313" key="3">
    <source>
        <dbReference type="Proteomes" id="UP000002630"/>
    </source>
</evidence>
<organism evidence="2 3">
    <name type="scientific">Ectocarpus siliculosus</name>
    <name type="common">Brown alga</name>
    <name type="synonym">Conferva siliculosa</name>
    <dbReference type="NCBI Taxonomy" id="2880"/>
    <lineage>
        <taxon>Eukaryota</taxon>
        <taxon>Sar</taxon>
        <taxon>Stramenopiles</taxon>
        <taxon>Ochrophyta</taxon>
        <taxon>PX clade</taxon>
        <taxon>Phaeophyceae</taxon>
        <taxon>Ectocarpales</taxon>
        <taxon>Ectocarpaceae</taxon>
        <taxon>Ectocarpus</taxon>
    </lineage>
</organism>
<dbReference type="AlphaFoldDB" id="D8LQG4"/>
<protein>
    <submittedName>
        <fullName evidence="2">Uncharacterized protein</fullName>
    </submittedName>
</protein>
<dbReference type="Proteomes" id="UP000002630">
    <property type="component" value="Linkage Group LG04"/>
</dbReference>
<feature type="compositionally biased region" description="Polar residues" evidence="1">
    <location>
        <begin position="1"/>
        <end position="11"/>
    </location>
</feature>
<sequence>MTRAKQQSQLVHSAAPPWNQRERSTRTLSHSSLLPETMRANSEHWRVRYPQRTPIPRRPSTRFDARRSAVGPAAARADSPPPPPLFDLRQASSSRRLLLSPAGRRPPDDHRGAQHAAAAADGGTGVELVSNKRAAGGPAADHGRAVRFDRVVKLILVPSRLDLSAGLSDELWWNEDDYLQFRLGAIVEGSSGVLGRTLRNKRSKRIQPPAAARPTYQHGKIAQALERMDGHGGSTRPPIRRQFKVHLSSSPSFRVQPVTPPPSPANANETSIGRGVADEMDHPDASGSSPRRKGHKGWTFAEGFDGLVGLGLLPGSVDP</sequence>
<evidence type="ECO:0000256" key="1">
    <source>
        <dbReference type="SAM" id="MobiDB-lite"/>
    </source>
</evidence>
<dbReference type="InParanoid" id="D8LQG4"/>
<reference evidence="2 3" key="1">
    <citation type="journal article" date="2010" name="Nature">
        <title>The Ectocarpus genome and the independent evolution of multicellularity in brown algae.</title>
        <authorList>
            <person name="Cock J.M."/>
            <person name="Sterck L."/>
            <person name="Rouze P."/>
            <person name="Scornet D."/>
            <person name="Allen A.E."/>
            <person name="Amoutzias G."/>
            <person name="Anthouard V."/>
            <person name="Artiguenave F."/>
            <person name="Aury J.M."/>
            <person name="Badger J.H."/>
            <person name="Beszteri B."/>
            <person name="Billiau K."/>
            <person name="Bonnet E."/>
            <person name="Bothwell J.H."/>
            <person name="Bowler C."/>
            <person name="Boyen C."/>
            <person name="Brownlee C."/>
            <person name="Carrano C.J."/>
            <person name="Charrier B."/>
            <person name="Cho G.Y."/>
            <person name="Coelho S.M."/>
            <person name="Collen J."/>
            <person name="Corre E."/>
            <person name="Da Silva C."/>
            <person name="Delage L."/>
            <person name="Delaroque N."/>
            <person name="Dittami S.M."/>
            <person name="Doulbeau S."/>
            <person name="Elias M."/>
            <person name="Farnham G."/>
            <person name="Gachon C.M."/>
            <person name="Gschloessl B."/>
            <person name="Heesch S."/>
            <person name="Jabbari K."/>
            <person name="Jubin C."/>
            <person name="Kawai H."/>
            <person name="Kimura K."/>
            <person name="Kloareg B."/>
            <person name="Kupper F.C."/>
            <person name="Lang D."/>
            <person name="Le Bail A."/>
            <person name="Leblanc C."/>
            <person name="Lerouge P."/>
            <person name="Lohr M."/>
            <person name="Lopez P.J."/>
            <person name="Martens C."/>
            <person name="Maumus F."/>
            <person name="Michel G."/>
            <person name="Miranda-Saavedra D."/>
            <person name="Morales J."/>
            <person name="Moreau H."/>
            <person name="Motomura T."/>
            <person name="Nagasato C."/>
            <person name="Napoli C.A."/>
            <person name="Nelson D.R."/>
            <person name="Nyvall-Collen P."/>
            <person name="Peters A.F."/>
            <person name="Pommier C."/>
            <person name="Potin P."/>
            <person name="Poulain J."/>
            <person name="Quesneville H."/>
            <person name="Read B."/>
            <person name="Rensing S.A."/>
            <person name="Ritter A."/>
            <person name="Rousvoal S."/>
            <person name="Samanta M."/>
            <person name="Samson G."/>
            <person name="Schroeder D.C."/>
            <person name="Segurens B."/>
            <person name="Strittmatter M."/>
            <person name="Tonon T."/>
            <person name="Tregear J.W."/>
            <person name="Valentin K."/>
            <person name="von Dassow P."/>
            <person name="Yamagishi T."/>
            <person name="Van de Peer Y."/>
            <person name="Wincker P."/>
        </authorList>
    </citation>
    <scope>NUCLEOTIDE SEQUENCE [LARGE SCALE GENOMIC DNA]</scope>
    <source>
        <strain evidence="3">Ec32 / CCAP1310/4</strain>
    </source>
</reference>
<dbReference type="EMBL" id="FN648818">
    <property type="protein sequence ID" value="CBN78728.1"/>
    <property type="molecule type" value="Genomic_DNA"/>
</dbReference>
<feature type="region of interest" description="Disordered" evidence="1">
    <location>
        <begin position="1"/>
        <end position="125"/>
    </location>
</feature>
<gene>
    <name evidence="2" type="ORF">Esi_0006_0093</name>
</gene>
<proteinExistence type="predicted"/>
<feature type="region of interest" description="Disordered" evidence="1">
    <location>
        <begin position="250"/>
        <end position="299"/>
    </location>
</feature>